<dbReference type="STRING" id="74545.EU96_1684"/>
<evidence type="ECO:0000256" key="1">
    <source>
        <dbReference type="ARBA" id="ARBA00022630"/>
    </source>
</evidence>
<dbReference type="InterPro" id="IPR002081">
    <property type="entry name" value="Cryptochrome/DNA_photolyase_1"/>
</dbReference>
<comment type="caution">
    <text evidence="5">The sequence shown here is derived from an EMBL/GenBank/DDBJ whole genome shotgun (WGS) entry which is preliminary data.</text>
</comment>
<keyword evidence="1 3" id="KW-0285">Flavoprotein</keyword>
<evidence type="ECO:0000256" key="2">
    <source>
        <dbReference type="ARBA" id="ARBA00022827"/>
    </source>
</evidence>
<reference evidence="6" key="1">
    <citation type="journal article" date="2014" name="Sci. Data">
        <title>Genomes of diverse isolates of the marine cyanobacterium Prochlorococcus.</title>
        <authorList>
            <person name="Biller S."/>
            <person name="Berube P."/>
            <person name="Thompson J."/>
            <person name="Kelly L."/>
            <person name="Roggensack S."/>
            <person name="Awad L."/>
            <person name="Roache-Johnson K."/>
            <person name="Ding H."/>
            <person name="Giovannoni S.J."/>
            <person name="Moore L.R."/>
            <person name="Chisholm S.W."/>
        </authorList>
    </citation>
    <scope>NUCLEOTIDE SEQUENCE [LARGE SCALE GENOMIC DNA]</scope>
    <source>
        <strain evidence="6">MIT 9302</strain>
    </source>
</reference>
<dbReference type="GO" id="GO:0003904">
    <property type="term" value="F:deoxyribodipyrimidine photo-lyase activity"/>
    <property type="evidence" value="ECO:0007669"/>
    <property type="project" value="UniProtKB-EC"/>
</dbReference>
<gene>
    <name evidence="5" type="ORF">EU96_1684</name>
</gene>
<keyword evidence="5" id="KW-0456">Lyase</keyword>
<dbReference type="SUPFAM" id="SSF48173">
    <property type="entry name" value="Cryptochrome/photolyase FAD-binding domain"/>
    <property type="match status" value="1"/>
</dbReference>
<dbReference type="Gene3D" id="1.10.579.10">
    <property type="entry name" value="DNA Cyclobutane Dipyrimidine Photolyase, subunit A, domain 3"/>
    <property type="match status" value="1"/>
</dbReference>
<dbReference type="PANTHER" id="PTHR11455:SF9">
    <property type="entry name" value="CRYPTOCHROME CIRCADIAN CLOCK 5 ISOFORM X1"/>
    <property type="match status" value="1"/>
</dbReference>
<dbReference type="OrthoDB" id="9772484at2"/>
<proteinExistence type="predicted"/>
<name>A0A0A2A9H3_PROMR</name>
<accession>A0A0A2A9H3</accession>
<comment type="cofactor">
    <cofactor evidence="3">
        <name>FAD</name>
        <dbReference type="ChEBI" id="CHEBI:57692"/>
    </cofactor>
    <text evidence="3">Binds 1 FAD per subunit.</text>
</comment>
<organism evidence="5 6">
    <name type="scientific">Prochlorococcus marinus str. MIT 9302</name>
    <dbReference type="NCBI Taxonomy" id="74545"/>
    <lineage>
        <taxon>Bacteria</taxon>
        <taxon>Bacillati</taxon>
        <taxon>Cyanobacteriota</taxon>
        <taxon>Cyanophyceae</taxon>
        <taxon>Synechococcales</taxon>
        <taxon>Prochlorococcaceae</taxon>
        <taxon>Prochlorococcus</taxon>
    </lineage>
</organism>
<dbReference type="InterPro" id="IPR036134">
    <property type="entry name" value="Crypto/Photolyase_FAD-like_sf"/>
</dbReference>
<feature type="binding site" evidence="3">
    <location>
        <position position="71"/>
    </location>
    <ligand>
        <name>FAD</name>
        <dbReference type="ChEBI" id="CHEBI:57692"/>
    </ligand>
</feature>
<dbReference type="GO" id="GO:0003677">
    <property type="term" value="F:DNA binding"/>
    <property type="evidence" value="ECO:0007669"/>
    <property type="project" value="TreeGrafter"/>
</dbReference>
<dbReference type="PANTHER" id="PTHR11455">
    <property type="entry name" value="CRYPTOCHROME"/>
    <property type="match status" value="1"/>
</dbReference>
<dbReference type="GO" id="GO:0071949">
    <property type="term" value="F:FAD binding"/>
    <property type="evidence" value="ECO:0007669"/>
    <property type="project" value="TreeGrafter"/>
</dbReference>
<dbReference type="RefSeq" id="WP_032527295.1">
    <property type="nucleotide sequence ID" value="NZ_CP138951.1"/>
</dbReference>
<evidence type="ECO:0000256" key="3">
    <source>
        <dbReference type="PIRSR" id="PIRSR602081-1"/>
    </source>
</evidence>
<dbReference type="Gene3D" id="1.25.40.80">
    <property type="match status" value="1"/>
</dbReference>
<feature type="domain" description="Cryptochrome/DNA photolyase FAD-binding" evidence="4">
    <location>
        <begin position="71"/>
        <end position="195"/>
    </location>
</feature>
<evidence type="ECO:0000313" key="5">
    <source>
        <dbReference type="EMBL" id="KGF97043.1"/>
    </source>
</evidence>
<dbReference type="Pfam" id="PF03441">
    <property type="entry name" value="FAD_binding_7"/>
    <property type="match status" value="1"/>
</dbReference>
<evidence type="ECO:0000259" key="4">
    <source>
        <dbReference type="Pfam" id="PF03441"/>
    </source>
</evidence>
<dbReference type="InterPro" id="IPR005101">
    <property type="entry name" value="Cryptochr/Photolyase_FAD-bd"/>
</dbReference>
<dbReference type="AlphaFoldDB" id="A0A0A2A9H3"/>
<dbReference type="EC" id="4.1.99.3" evidence="5"/>
<feature type="binding site" evidence="3">
    <location>
        <position position="22"/>
    </location>
    <ligand>
        <name>FAD</name>
        <dbReference type="ChEBI" id="CHEBI:57692"/>
    </ligand>
</feature>
<evidence type="ECO:0000313" key="6">
    <source>
        <dbReference type="Proteomes" id="UP000030445"/>
    </source>
</evidence>
<dbReference type="eggNOG" id="COG0415">
    <property type="taxonomic scope" value="Bacteria"/>
</dbReference>
<dbReference type="EMBL" id="JNAM01000011">
    <property type="protein sequence ID" value="KGF97043.1"/>
    <property type="molecule type" value="Genomic_DNA"/>
</dbReference>
<sequence length="384" mass="46096">MSFLLEAQNLWENFAKYKINDYAKLRNFDFGPNNEGSVSKLSPFVTHRILLEYDLINDIKSKYKVNNPSKFIEEIFWRVYWKGWMENRPKVWKNFISEKNLDYDHDLYERAINGHTELDFFNSWVLELKHYNYLHNHTRMWFASTWIFNLGLPWQLGSKFFFKYLFDGDAASNLLSWRWVAGLQTKGKQYLFSPSNLRKFSNNRFNVKKINNKQIFLEESSQIPLQDEIYKNNMDPKSDNLILFENDLHIATLKNLLPSYKKVYIILLKNEHRQIKLSESVLKFKQKLVSEFVEQFDNVVQIDPHSLELTFKIINQIDIIYPGVGENYDFIIEFKNLHNKKIVNLVRDEDLCAWKFATKGFFNFKKNIPKINQMIFENYSKNNF</sequence>
<dbReference type="Proteomes" id="UP000030445">
    <property type="component" value="Unassembled WGS sequence"/>
</dbReference>
<feature type="binding site" evidence="3">
    <location>
        <begin position="167"/>
        <end position="169"/>
    </location>
    <ligand>
        <name>FAD</name>
        <dbReference type="ChEBI" id="CHEBI:57692"/>
    </ligand>
</feature>
<protein>
    <submittedName>
        <fullName evidence="5">Deoxyribodipyrimidine photolyase</fullName>
        <ecNumber evidence="5">4.1.99.3</ecNumber>
    </submittedName>
</protein>
<keyword evidence="2 3" id="KW-0274">FAD</keyword>